<gene>
    <name evidence="3" type="ORF">HETSPECPRED_004186</name>
</gene>
<name>A0A8H3ILY0_9LECA</name>
<dbReference type="GO" id="GO:0051666">
    <property type="term" value="P:actin cortical patch localization"/>
    <property type="evidence" value="ECO:0007669"/>
    <property type="project" value="TreeGrafter"/>
</dbReference>
<dbReference type="InterPro" id="IPR030125">
    <property type="entry name" value="SPIN90/Ldb17"/>
</dbReference>
<dbReference type="AlphaFoldDB" id="A0A8H3ILY0"/>
<dbReference type="GO" id="GO:0071933">
    <property type="term" value="F:Arp2/3 complex binding"/>
    <property type="evidence" value="ECO:0007669"/>
    <property type="project" value="TreeGrafter"/>
</dbReference>
<sequence>MEFEVSYTLENEQQFWDELDDIVSAHCETHELIDNTLRSYLHFTTNYKGEYIQTEYGIARCSYKLLESALFAAHKDYIRRQIVYSLLQEDSADTLHFIIAFLLYDGRQNEITLEMMNEEGAFPRLVELIQERKDDETGLHRMQLELLYEMSRIQRLRLEDLMLIEDEFIIYMFDIIEGLSDDVNDPYHYPVIRVLLVLNEQYMVFAHDPGPGQSPTTQLTNKVIKMLSLYGSACKTFGENIILLLNRESETSLQLLILKLLYLLFTTPPTYEYFYTNDLRVLVDVMIRNLLDLPLSATALRHTYLRVLYPLLANTQLQQPPHYKRDELLRLLSMMTSDGGGMTHFGAVDETTKRLVARCVKVKWLAEDIEAAAVASGNETVAKKLLGVELPVAMASSLSVVEVAAHKEKPGVQTPSRREDSMREGKDGLRLSTTAKDGLGAEKSPFEVEGEA</sequence>
<evidence type="ECO:0000259" key="2">
    <source>
        <dbReference type="Pfam" id="PF09431"/>
    </source>
</evidence>
<accession>A0A8H3ILY0</accession>
<dbReference type="OrthoDB" id="445362at2759"/>
<dbReference type="GO" id="GO:0006897">
    <property type="term" value="P:endocytosis"/>
    <property type="evidence" value="ECO:0007669"/>
    <property type="project" value="TreeGrafter"/>
</dbReference>
<dbReference type="GO" id="GO:0000147">
    <property type="term" value="P:actin cortical patch assembly"/>
    <property type="evidence" value="ECO:0007669"/>
    <property type="project" value="TreeGrafter"/>
</dbReference>
<reference evidence="3" key="1">
    <citation type="submission" date="2021-03" db="EMBL/GenBank/DDBJ databases">
        <authorList>
            <person name="Tagirdzhanova G."/>
        </authorList>
    </citation>
    <scope>NUCLEOTIDE SEQUENCE</scope>
</reference>
<feature type="compositionally biased region" description="Basic and acidic residues" evidence="1">
    <location>
        <begin position="406"/>
        <end position="429"/>
    </location>
</feature>
<protein>
    <recommendedName>
        <fullName evidence="2">SPIN90/Ldb17 leucine-rich domain-containing protein</fullName>
    </recommendedName>
</protein>
<organism evidence="3 4">
    <name type="scientific">Heterodermia speciosa</name>
    <dbReference type="NCBI Taxonomy" id="116794"/>
    <lineage>
        <taxon>Eukaryota</taxon>
        <taxon>Fungi</taxon>
        <taxon>Dikarya</taxon>
        <taxon>Ascomycota</taxon>
        <taxon>Pezizomycotina</taxon>
        <taxon>Lecanoromycetes</taxon>
        <taxon>OSLEUM clade</taxon>
        <taxon>Lecanoromycetidae</taxon>
        <taxon>Caliciales</taxon>
        <taxon>Physciaceae</taxon>
        <taxon>Heterodermia</taxon>
    </lineage>
</organism>
<dbReference type="InterPro" id="IPR018556">
    <property type="entry name" value="SPIN90/Ldb17_LRD"/>
</dbReference>
<dbReference type="PANTHER" id="PTHR13357:SF1">
    <property type="entry name" value="NCK-INTERACTING PROTEIN WITH SH3 DOMAIN"/>
    <property type="match status" value="1"/>
</dbReference>
<proteinExistence type="predicted"/>
<dbReference type="EMBL" id="CAJPDS010000025">
    <property type="protein sequence ID" value="CAF9920180.1"/>
    <property type="molecule type" value="Genomic_DNA"/>
</dbReference>
<dbReference type="Pfam" id="PF09431">
    <property type="entry name" value="SPIN90_LRD"/>
    <property type="match status" value="1"/>
</dbReference>
<dbReference type="GO" id="GO:0030479">
    <property type="term" value="C:actin cortical patch"/>
    <property type="evidence" value="ECO:0007669"/>
    <property type="project" value="TreeGrafter"/>
</dbReference>
<dbReference type="PANTHER" id="PTHR13357">
    <property type="entry name" value="SH3 ADAPTER PROTEIN SPIN90 NCK INTERACTING PROTEIN WITH SH3 DOMAIN"/>
    <property type="match status" value="1"/>
</dbReference>
<evidence type="ECO:0000313" key="3">
    <source>
        <dbReference type="EMBL" id="CAF9920180.1"/>
    </source>
</evidence>
<comment type="caution">
    <text evidence="3">The sequence shown here is derived from an EMBL/GenBank/DDBJ whole genome shotgun (WGS) entry which is preliminary data.</text>
</comment>
<feature type="region of interest" description="Disordered" evidence="1">
    <location>
        <begin position="406"/>
        <end position="452"/>
    </location>
</feature>
<evidence type="ECO:0000313" key="4">
    <source>
        <dbReference type="Proteomes" id="UP000664521"/>
    </source>
</evidence>
<evidence type="ECO:0000256" key="1">
    <source>
        <dbReference type="SAM" id="MobiDB-lite"/>
    </source>
</evidence>
<feature type="domain" description="SPIN90/Ldb17 leucine-rich" evidence="2">
    <location>
        <begin position="185"/>
        <end position="328"/>
    </location>
</feature>
<keyword evidence="4" id="KW-1185">Reference proteome</keyword>
<dbReference type="Proteomes" id="UP000664521">
    <property type="component" value="Unassembled WGS sequence"/>
</dbReference>